<keyword evidence="4" id="KW-1185">Reference proteome</keyword>
<protein>
    <submittedName>
        <fullName evidence="3">VWA domain-containing protein</fullName>
    </submittedName>
</protein>
<accession>A0A9X3N398</accession>
<dbReference type="InterPro" id="IPR036465">
    <property type="entry name" value="vWFA_dom_sf"/>
</dbReference>
<name>A0A9X3N398_9ACTN</name>
<keyword evidence="1" id="KW-0812">Transmembrane</keyword>
<dbReference type="Pfam" id="PF13519">
    <property type="entry name" value="VWA_2"/>
    <property type="match status" value="1"/>
</dbReference>
<evidence type="ECO:0000313" key="4">
    <source>
        <dbReference type="Proteomes" id="UP001149140"/>
    </source>
</evidence>
<keyword evidence="1" id="KW-0472">Membrane</keyword>
<dbReference type="Pfam" id="PF07584">
    <property type="entry name" value="BatA"/>
    <property type="match status" value="1"/>
</dbReference>
<dbReference type="PROSITE" id="PS50234">
    <property type="entry name" value="VWFA"/>
    <property type="match status" value="1"/>
</dbReference>
<dbReference type="InterPro" id="IPR024163">
    <property type="entry name" value="Aerotolerance_reg_N"/>
</dbReference>
<dbReference type="RefSeq" id="WP_270045212.1">
    <property type="nucleotide sequence ID" value="NZ_JAPDOD010000055.1"/>
</dbReference>
<dbReference type="AlphaFoldDB" id="A0A9X3N398"/>
<evidence type="ECO:0000313" key="3">
    <source>
        <dbReference type="EMBL" id="MDA0165952.1"/>
    </source>
</evidence>
<dbReference type="PANTHER" id="PTHR37947">
    <property type="entry name" value="BLL2462 PROTEIN"/>
    <property type="match status" value="1"/>
</dbReference>
<feature type="transmembrane region" description="Helical" evidence="1">
    <location>
        <begin position="50"/>
        <end position="71"/>
    </location>
</feature>
<dbReference type="InterPro" id="IPR002035">
    <property type="entry name" value="VWF_A"/>
</dbReference>
<gene>
    <name evidence="3" type="ORF">OM076_37150</name>
</gene>
<dbReference type="Proteomes" id="UP001149140">
    <property type="component" value="Unassembled WGS sequence"/>
</dbReference>
<comment type="caution">
    <text evidence="3">The sequence shown here is derived from an EMBL/GenBank/DDBJ whole genome shotgun (WGS) entry which is preliminary data.</text>
</comment>
<evidence type="ECO:0000259" key="2">
    <source>
        <dbReference type="PROSITE" id="PS50234"/>
    </source>
</evidence>
<feature type="transmembrane region" description="Helical" evidence="1">
    <location>
        <begin position="295"/>
        <end position="316"/>
    </location>
</feature>
<dbReference type="SMART" id="SM00327">
    <property type="entry name" value="VWA"/>
    <property type="match status" value="1"/>
</dbReference>
<dbReference type="SUPFAM" id="SSF53300">
    <property type="entry name" value="vWA-like"/>
    <property type="match status" value="1"/>
</dbReference>
<feature type="domain" description="VWFA" evidence="2">
    <location>
        <begin position="85"/>
        <end position="282"/>
    </location>
</feature>
<organism evidence="3 4">
    <name type="scientific">Solirubrobacter ginsenosidimutans</name>
    <dbReference type="NCBI Taxonomy" id="490573"/>
    <lineage>
        <taxon>Bacteria</taxon>
        <taxon>Bacillati</taxon>
        <taxon>Actinomycetota</taxon>
        <taxon>Thermoleophilia</taxon>
        <taxon>Solirubrobacterales</taxon>
        <taxon>Solirubrobacteraceae</taxon>
        <taxon>Solirubrobacter</taxon>
    </lineage>
</organism>
<dbReference type="PANTHER" id="PTHR37947:SF1">
    <property type="entry name" value="BLL2462 PROTEIN"/>
    <property type="match status" value="1"/>
</dbReference>
<reference evidence="3" key="1">
    <citation type="submission" date="2022-10" db="EMBL/GenBank/DDBJ databases">
        <title>The WGS of Solirubrobacter ginsenosidimutans DSM 21036.</title>
        <authorList>
            <person name="Jiang Z."/>
        </authorList>
    </citation>
    <scope>NUCLEOTIDE SEQUENCE</scope>
    <source>
        <strain evidence="3">DSM 21036</strain>
    </source>
</reference>
<dbReference type="EMBL" id="JAPDOD010000055">
    <property type="protein sequence ID" value="MDA0165952.1"/>
    <property type="molecule type" value="Genomic_DNA"/>
</dbReference>
<keyword evidence="1" id="KW-1133">Transmembrane helix</keyword>
<proteinExistence type="predicted"/>
<dbReference type="Gene3D" id="3.40.50.410">
    <property type="entry name" value="von Willebrand factor, type A domain"/>
    <property type="match status" value="1"/>
</dbReference>
<evidence type="ECO:0000256" key="1">
    <source>
        <dbReference type="SAM" id="Phobius"/>
    </source>
</evidence>
<sequence length="322" mass="33520">MTFQAPLLLGLLAVIPLVAVVYALSQRRARKFAVRYTNVDLLIAVAGRSWARHIPAVLALLALAALLIALARPQRTVAAERREATVMLVFDTSGSMTATDVLPSRLAAAQAAGIAFVDSVPDEFRIGVVGFGSAAQQLAEPTTDHAQVKATIGALQVAGATAMGDALKLAINSARVPIPDGLGGERRLPAAIVLLGDGASTRGADPITVVQDTKKYKIPVYTVALGSQNGTLTHTDPNTGAITSTEKVPPDLLTLQDVARDTGGQFFATADAKRLAAVYRNLGTRLTKVKEKRQVTSAFAGGAIVLLLAGAGFGLMRGGRLP</sequence>